<feature type="transmembrane region" description="Helical" evidence="7">
    <location>
        <begin position="319"/>
        <end position="345"/>
    </location>
</feature>
<dbReference type="RefSeq" id="WP_353438217.1">
    <property type="nucleotide sequence ID" value="NZ_CP099959.1"/>
</dbReference>
<feature type="transmembrane region" description="Helical" evidence="7">
    <location>
        <begin position="272"/>
        <end position="299"/>
    </location>
</feature>
<feature type="transmembrane region" description="Helical" evidence="7">
    <location>
        <begin position="165"/>
        <end position="194"/>
    </location>
</feature>
<reference evidence="9" key="1">
    <citation type="submission" date="2022-06" db="EMBL/GenBank/DDBJ databases">
        <title>New Polynucleobacter species.</title>
        <authorList>
            <person name="Hahn M.W."/>
        </authorList>
    </citation>
    <scope>NUCLEOTIDE SEQUENCE</scope>
    <source>
        <strain evidence="9">UK-FUSCHL-C3</strain>
    </source>
</reference>
<dbReference type="Gene3D" id="1.10.3720.10">
    <property type="entry name" value="MetI-like"/>
    <property type="match status" value="1"/>
</dbReference>
<evidence type="ECO:0000256" key="5">
    <source>
        <dbReference type="ARBA" id="ARBA00022989"/>
    </source>
</evidence>
<feature type="transmembrane region" description="Helical" evidence="7">
    <location>
        <begin position="214"/>
        <end position="237"/>
    </location>
</feature>
<gene>
    <name evidence="9" type="primary">yejB</name>
    <name evidence="9" type="ORF">NKE59_06745</name>
</gene>
<feature type="transmembrane region" description="Helical" evidence="7">
    <location>
        <begin position="123"/>
        <end position="144"/>
    </location>
</feature>
<evidence type="ECO:0000259" key="8">
    <source>
        <dbReference type="PROSITE" id="PS50928"/>
    </source>
</evidence>
<keyword evidence="5 7" id="KW-1133">Transmembrane helix</keyword>
<dbReference type="GO" id="GO:0005886">
    <property type="term" value="C:plasma membrane"/>
    <property type="evidence" value="ECO:0007669"/>
    <property type="project" value="UniProtKB-SubCell"/>
</dbReference>
<comment type="subcellular location">
    <subcellularLocation>
        <location evidence="1 7">Cell membrane</location>
        <topology evidence="1 7">Multi-pass membrane protein</topology>
    </subcellularLocation>
</comment>
<name>A0AAU8A1A2_9BURK</name>
<dbReference type="PROSITE" id="PS50928">
    <property type="entry name" value="ABC_TM1"/>
    <property type="match status" value="1"/>
</dbReference>
<evidence type="ECO:0000313" key="9">
    <source>
        <dbReference type="EMBL" id="XCC57187.1"/>
    </source>
</evidence>
<dbReference type="CDD" id="cd06261">
    <property type="entry name" value="TM_PBP2"/>
    <property type="match status" value="1"/>
</dbReference>
<dbReference type="PANTHER" id="PTHR30465:SF66">
    <property type="entry name" value="INNER MEMBRANE ABC TRANSPORTER PERMEASE PROTEIN YEJB"/>
    <property type="match status" value="1"/>
</dbReference>
<keyword evidence="6 7" id="KW-0472">Membrane</keyword>
<organism evidence="9">
    <name type="scientific">Polynucleobacter sp. UK-FUSCHL-C3</name>
    <dbReference type="NCBI Taxonomy" id="2955208"/>
    <lineage>
        <taxon>Bacteria</taxon>
        <taxon>Pseudomonadati</taxon>
        <taxon>Pseudomonadota</taxon>
        <taxon>Betaproteobacteria</taxon>
        <taxon>Burkholderiales</taxon>
        <taxon>Burkholderiaceae</taxon>
        <taxon>Polynucleobacter</taxon>
    </lineage>
</organism>
<evidence type="ECO:0000256" key="1">
    <source>
        <dbReference type="ARBA" id="ARBA00004651"/>
    </source>
</evidence>
<dbReference type="NCBIfam" id="NF011712">
    <property type="entry name" value="PRK15133.1"/>
    <property type="match status" value="1"/>
</dbReference>
<evidence type="ECO:0000256" key="7">
    <source>
        <dbReference type="RuleBase" id="RU363032"/>
    </source>
</evidence>
<dbReference type="EMBL" id="CP099959">
    <property type="protein sequence ID" value="XCC57187.1"/>
    <property type="molecule type" value="Genomic_DNA"/>
</dbReference>
<dbReference type="Pfam" id="PF00528">
    <property type="entry name" value="BPD_transp_1"/>
    <property type="match status" value="1"/>
</dbReference>
<feature type="transmembrane region" description="Helical" evidence="7">
    <location>
        <begin position="12"/>
        <end position="34"/>
    </location>
</feature>
<protein>
    <submittedName>
        <fullName evidence="9">Microcin C ABC transporter permease YejB</fullName>
    </submittedName>
</protein>
<dbReference type="GO" id="GO:0055085">
    <property type="term" value="P:transmembrane transport"/>
    <property type="evidence" value="ECO:0007669"/>
    <property type="project" value="InterPro"/>
</dbReference>
<feature type="domain" description="ABC transmembrane type-1" evidence="8">
    <location>
        <begin position="123"/>
        <end position="338"/>
    </location>
</feature>
<dbReference type="InterPro" id="IPR000515">
    <property type="entry name" value="MetI-like"/>
</dbReference>
<dbReference type="GO" id="GO:0042884">
    <property type="term" value="P:microcin transport"/>
    <property type="evidence" value="ECO:0007669"/>
    <property type="project" value="TreeGrafter"/>
</dbReference>
<keyword evidence="4 7" id="KW-0812">Transmembrane</keyword>
<keyword evidence="3" id="KW-1003">Cell membrane</keyword>
<evidence type="ECO:0000256" key="6">
    <source>
        <dbReference type="ARBA" id="ARBA00023136"/>
    </source>
</evidence>
<evidence type="ECO:0000256" key="4">
    <source>
        <dbReference type="ARBA" id="ARBA00022692"/>
    </source>
</evidence>
<dbReference type="AlphaFoldDB" id="A0AAU8A1A2"/>
<dbReference type="PANTHER" id="PTHR30465">
    <property type="entry name" value="INNER MEMBRANE ABC TRANSPORTER"/>
    <property type="match status" value="1"/>
</dbReference>
<keyword evidence="2 7" id="KW-0813">Transport</keyword>
<proteinExistence type="inferred from homology"/>
<dbReference type="SUPFAM" id="SSF161098">
    <property type="entry name" value="MetI-like"/>
    <property type="match status" value="1"/>
</dbReference>
<dbReference type="InterPro" id="IPR035906">
    <property type="entry name" value="MetI-like_sf"/>
</dbReference>
<sequence>MNSELLSYILKRILLMIPTLLGVLTLTFAVVQFVPGGPVEQLMLELRGKGDAAVGGESSGGGTTYRGRQGLDAERLEQVKALYGFDKPALERYFAMLKRFAQFDLGQSYYQHKSVWDLVISKLPVSISIGLWTFFISYLISIPLGISKAVRDGTRFDRVTSTMILVGYAIPGFVLGVLLLVLFGGGSFLQIFPLRGLTSDNWNELSMMGKVLDYLWHLVLPITASVLGSFAVITMLTKNSFLEEIRKQYVLTARAKGVSENKVLWKHVFRNALIPLITGFPAAFIGAFFAGSLLIETLFSLDGLGLLSYEAVMKRDYPVVFGTLYLFTLIGLVTKLISDLCYVLVDPRIQFGSGGGS</sequence>
<evidence type="ECO:0000256" key="3">
    <source>
        <dbReference type="ARBA" id="ARBA00022475"/>
    </source>
</evidence>
<accession>A0AAU8A1A2</accession>
<comment type="similarity">
    <text evidence="7">Belongs to the binding-protein-dependent transport system permease family.</text>
</comment>
<evidence type="ECO:0000256" key="2">
    <source>
        <dbReference type="ARBA" id="ARBA00022448"/>
    </source>
</evidence>